<evidence type="ECO:0000256" key="3">
    <source>
        <dbReference type="ARBA" id="ARBA00022840"/>
    </source>
</evidence>
<proteinExistence type="predicted"/>
<dbReference type="RefSeq" id="WP_013060090.1">
    <property type="nucleotide sequence ID" value="NC_014023.1"/>
</dbReference>
<dbReference type="GO" id="GO:0005524">
    <property type="term" value="F:ATP binding"/>
    <property type="evidence" value="ECO:0007669"/>
    <property type="project" value="UniProtKB-UniRule"/>
</dbReference>
<dbReference type="InterPro" id="IPR052032">
    <property type="entry name" value="ATP-dep_AA_Ligase"/>
</dbReference>
<gene>
    <name evidence="6" type="ordered locus">BMQ_pBM70163</name>
</gene>
<name>D5E4H8_PRIM1</name>
<dbReference type="GO" id="GO:0046872">
    <property type="term" value="F:metal ion binding"/>
    <property type="evidence" value="ECO:0007669"/>
    <property type="project" value="InterPro"/>
</dbReference>
<evidence type="ECO:0000256" key="4">
    <source>
        <dbReference type="PROSITE-ProRule" id="PRU00409"/>
    </source>
</evidence>
<dbReference type="GO" id="GO:0004637">
    <property type="term" value="F:phosphoribosylamine-glycine ligase activity"/>
    <property type="evidence" value="ECO:0007669"/>
    <property type="project" value="UniProtKB-EC"/>
</dbReference>
<evidence type="ECO:0000259" key="5">
    <source>
        <dbReference type="PROSITE" id="PS50975"/>
    </source>
</evidence>
<dbReference type="PANTHER" id="PTHR43585">
    <property type="entry name" value="FUMIPYRROLE BIOSYNTHESIS PROTEIN C"/>
    <property type="match status" value="1"/>
</dbReference>
<keyword evidence="2 4" id="KW-0547">Nucleotide-binding</keyword>
<dbReference type="Gene3D" id="3.40.50.20">
    <property type="match status" value="1"/>
</dbReference>
<keyword evidence="7" id="KW-1185">Reference proteome</keyword>
<evidence type="ECO:0000256" key="2">
    <source>
        <dbReference type="ARBA" id="ARBA00022741"/>
    </source>
</evidence>
<dbReference type="HOGENOM" id="CLU_029016_4_1_9"/>
<feature type="domain" description="ATP-grasp" evidence="5">
    <location>
        <begin position="110"/>
        <end position="305"/>
    </location>
</feature>
<protein>
    <submittedName>
        <fullName evidence="6">Phosphoribosylglycinamide synthetase, ATP-grasp (A) domain protein</fullName>
        <ecNumber evidence="6">6.3.4.13</ecNumber>
    </submittedName>
</protein>
<keyword evidence="1 6" id="KW-0436">Ligase</keyword>
<dbReference type="PROSITE" id="PS50975">
    <property type="entry name" value="ATP_GRASP"/>
    <property type="match status" value="1"/>
</dbReference>
<accession>D5E4H8</accession>
<keyword evidence="6" id="KW-0614">Plasmid</keyword>
<dbReference type="InterPro" id="IPR013815">
    <property type="entry name" value="ATP_grasp_subdomain_1"/>
</dbReference>
<dbReference type="EC" id="6.3.4.13" evidence="6"/>
<dbReference type="Proteomes" id="UP000000935">
    <property type="component" value="Plasmid pBM700"/>
</dbReference>
<dbReference type="PANTHER" id="PTHR43585:SF2">
    <property type="entry name" value="ATP-GRASP ENZYME FSQD"/>
    <property type="match status" value="1"/>
</dbReference>
<dbReference type="AlphaFoldDB" id="D5E4H8"/>
<evidence type="ECO:0000313" key="6">
    <source>
        <dbReference type="EMBL" id="ADE72703.1"/>
    </source>
</evidence>
<dbReference type="Pfam" id="PF13535">
    <property type="entry name" value="ATP-grasp_4"/>
    <property type="match status" value="1"/>
</dbReference>
<geneLocation type="plasmid" evidence="6 7">
    <name>pBM700</name>
</geneLocation>
<evidence type="ECO:0000313" key="7">
    <source>
        <dbReference type="Proteomes" id="UP000000935"/>
    </source>
</evidence>
<dbReference type="KEGG" id="bmq:BMQ_pBM70163"/>
<dbReference type="InterPro" id="IPR011761">
    <property type="entry name" value="ATP-grasp"/>
</dbReference>
<organism evidence="6 7">
    <name type="scientific">Priestia megaterium (strain ATCC 12872 / QMB1551)</name>
    <name type="common">Bacillus megaterium</name>
    <dbReference type="NCBI Taxonomy" id="545693"/>
    <lineage>
        <taxon>Bacteria</taxon>
        <taxon>Bacillati</taxon>
        <taxon>Bacillota</taxon>
        <taxon>Bacilli</taxon>
        <taxon>Bacillales</taxon>
        <taxon>Bacillaceae</taxon>
        <taxon>Priestia</taxon>
    </lineage>
</organism>
<evidence type="ECO:0000256" key="1">
    <source>
        <dbReference type="ARBA" id="ARBA00022598"/>
    </source>
</evidence>
<dbReference type="Gene3D" id="3.30.470.20">
    <property type="entry name" value="ATP-grasp fold, B domain"/>
    <property type="match status" value="1"/>
</dbReference>
<reference evidence="6 7" key="1">
    <citation type="journal article" date="2011" name="J. Bacteriol.">
        <title>Genome sequences of the biotechnologically important Bacillus megaterium strains QM B1551 and DSM319.</title>
        <authorList>
            <person name="Eppinger M."/>
            <person name="Bunk B."/>
            <person name="Johns M.A."/>
            <person name="Edirisinghe J.N."/>
            <person name="Kutumbaka K.K."/>
            <person name="Koenig S.S."/>
            <person name="Huot Creasy H."/>
            <person name="Rosovitz M.J."/>
            <person name="Riley D.R."/>
            <person name="Daugherty S."/>
            <person name="Martin M."/>
            <person name="Elbourne L.D."/>
            <person name="Paulsen I."/>
            <person name="Biedendieck R."/>
            <person name="Braun C."/>
            <person name="Grayburn S."/>
            <person name="Dhingra S."/>
            <person name="Lukyanchuk V."/>
            <person name="Ball B."/>
            <person name="Ul-Qamar R."/>
            <person name="Seibel J."/>
            <person name="Bremer E."/>
            <person name="Jahn D."/>
            <person name="Ravel J."/>
            <person name="Vary P.S."/>
        </authorList>
    </citation>
    <scope>NUCLEOTIDE SEQUENCE [LARGE SCALE GENOMIC DNA]</scope>
    <source>
        <strain evidence="7">ATCC 12872 / QMB1551</strain>
        <plasmid evidence="6">pBM700</plasmid>
    </source>
</reference>
<sequence>MNVVILNRFPLDKIKYHEWFDSSHKIFLFSKVQDEVHKSDYHYAKFYEDYDSSNLVTQDIINLNKSIKIDKIIALSEKDILRAGNLRTFLHVPGMNKKTSWLFRDKVAMKNILFESNIPVTNFKEIDDITDIITFFDKYGKSVVKPRREAGSRGVTIIKSQEDLQALLNSNYFSPDDNNKWMIEKFVDGTLFHVDGLFGSGKVQNFFISEYLTSCLDLINGKPLLTTTLQENDNNYWDIFSITERALRALSNGFPCLFHAEVFISNQGKPFINEIACRIGGGKIYPAIKRKFGFDLMKQYIEFEMGKEPLKFSIKAKGYAGHAQLFIEKGIVSYVDQIPNKNWMLDCEINFKLGETLHAKNKKDFSIIIEGDSKEQIDIRLNEALKWFYESIEIK</sequence>
<dbReference type="Gene3D" id="3.30.1490.20">
    <property type="entry name" value="ATP-grasp fold, A domain"/>
    <property type="match status" value="1"/>
</dbReference>
<dbReference type="EMBL" id="CP001990">
    <property type="protein sequence ID" value="ADE72703.1"/>
    <property type="molecule type" value="Genomic_DNA"/>
</dbReference>
<dbReference type="SUPFAM" id="SSF56059">
    <property type="entry name" value="Glutathione synthetase ATP-binding domain-like"/>
    <property type="match status" value="1"/>
</dbReference>
<keyword evidence="3 4" id="KW-0067">ATP-binding</keyword>